<feature type="transmembrane region" description="Helical" evidence="1">
    <location>
        <begin position="47"/>
        <end position="68"/>
    </location>
</feature>
<name>A0A432MLL3_9BACT</name>
<feature type="transmembrane region" description="Helical" evidence="1">
    <location>
        <begin position="100"/>
        <end position="121"/>
    </location>
</feature>
<protein>
    <submittedName>
        <fullName evidence="2">Uncharacterized protein</fullName>
    </submittedName>
</protein>
<dbReference type="OrthoDB" id="47753at2"/>
<accession>A0A432MLL3</accession>
<gene>
    <name evidence="2" type="ORF">TsocGM_08185</name>
</gene>
<organism evidence="2 3">
    <name type="scientific">Tautonia sociabilis</name>
    <dbReference type="NCBI Taxonomy" id="2080755"/>
    <lineage>
        <taxon>Bacteria</taxon>
        <taxon>Pseudomonadati</taxon>
        <taxon>Planctomycetota</taxon>
        <taxon>Planctomycetia</taxon>
        <taxon>Isosphaerales</taxon>
        <taxon>Isosphaeraceae</taxon>
        <taxon>Tautonia</taxon>
    </lineage>
</organism>
<feature type="transmembrane region" description="Helical" evidence="1">
    <location>
        <begin position="17"/>
        <end position="35"/>
    </location>
</feature>
<keyword evidence="1" id="KW-0472">Membrane</keyword>
<evidence type="ECO:0000256" key="1">
    <source>
        <dbReference type="SAM" id="Phobius"/>
    </source>
</evidence>
<reference evidence="2 3" key="1">
    <citation type="submission" date="2018-12" db="EMBL/GenBank/DDBJ databases">
        <authorList>
            <person name="Toschakov S.V."/>
        </authorList>
    </citation>
    <scope>NUCLEOTIDE SEQUENCE [LARGE SCALE GENOMIC DNA]</scope>
    <source>
        <strain evidence="2 3">GM2012</strain>
    </source>
</reference>
<comment type="caution">
    <text evidence="2">The sequence shown here is derived from an EMBL/GenBank/DDBJ whole genome shotgun (WGS) entry which is preliminary data.</text>
</comment>
<keyword evidence="3" id="KW-1185">Reference proteome</keyword>
<keyword evidence="1" id="KW-0812">Transmembrane</keyword>
<proteinExistence type="predicted"/>
<dbReference type="AlphaFoldDB" id="A0A432MLL3"/>
<reference evidence="2 3" key="2">
    <citation type="submission" date="2019-01" db="EMBL/GenBank/DDBJ databases">
        <title>Tautonia sociabilis, a novel thermotolerant planctomycete of Isosphaeraceae family, isolated from a 4000 m deep subterranean habitat.</title>
        <authorList>
            <person name="Kovaleva O.L."/>
            <person name="Elcheninov A.G."/>
            <person name="Van Heerden E."/>
            <person name="Toshchakov S.V."/>
            <person name="Novikov A."/>
            <person name="Bonch-Osmolovskaya E.A."/>
            <person name="Kublanov I.V."/>
        </authorList>
    </citation>
    <scope>NUCLEOTIDE SEQUENCE [LARGE SCALE GENOMIC DNA]</scope>
    <source>
        <strain evidence="2 3">GM2012</strain>
    </source>
</reference>
<sequence length="138" mass="14937">MSTVVEAPGPGAVLARWAGRIASLLSLGLLSLFVAAEPPWPWRLSPLEGALVLCFPVATALGMVLAWWREGWGGLVTVLGVSEFSLIHLAGTGRLPGGPWFLIFSSPAVGFLASWALRGGFRRWPRWARGRRETGWSE</sequence>
<evidence type="ECO:0000313" key="2">
    <source>
        <dbReference type="EMBL" id="RUL88303.1"/>
    </source>
</evidence>
<evidence type="ECO:0000313" key="3">
    <source>
        <dbReference type="Proteomes" id="UP000280296"/>
    </source>
</evidence>
<dbReference type="RefSeq" id="WP_126724817.1">
    <property type="nucleotide sequence ID" value="NZ_RYZH01000012.1"/>
</dbReference>
<dbReference type="Proteomes" id="UP000280296">
    <property type="component" value="Unassembled WGS sequence"/>
</dbReference>
<dbReference type="EMBL" id="RYZH01000012">
    <property type="protein sequence ID" value="RUL88303.1"/>
    <property type="molecule type" value="Genomic_DNA"/>
</dbReference>
<keyword evidence="1" id="KW-1133">Transmembrane helix</keyword>